<feature type="domain" description="SET" evidence="5">
    <location>
        <begin position="59"/>
        <end position="350"/>
    </location>
</feature>
<dbReference type="InterPro" id="IPR002893">
    <property type="entry name" value="Znf_MYND"/>
</dbReference>
<dbReference type="EMBL" id="CAXLJM020000025">
    <property type="protein sequence ID" value="CAL8092384.1"/>
    <property type="molecule type" value="Genomic_DNA"/>
</dbReference>
<evidence type="ECO:0000256" key="2">
    <source>
        <dbReference type="ARBA" id="ARBA00022771"/>
    </source>
</evidence>
<name>A0ABP1QBA8_9HEXA</name>
<dbReference type="PROSITE" id="PS50865">
    <property type="entry name" value="ZF_MYND_2"/>
    <property type="match status" value="1"/>
</dbReference>
<protein>
    <recommendedName>
        <fullName evidence="9">Protein msta</fullName>
    </recommendedName>
</protein>
<dbReference type="Gene3D" id="6.10.140.2220">
    <property type="match status" value="2"/>
</dbReference>
<dbReference type="PROSITE" id="PS01360">
    <property type="entry name" value="ZF_MYND_1"/>
    <property type="match status" value="1"/>
</dbReference>
<sequence>MCSNKSSSSSVSTTTPGAGPLLYLEKCSVCGKPASKKCSGCSLAFYCSSQHQRADWSRHKIDCYPYSIKPMEGQVGLCLVAEKWLPADTITVGEYPLVIFQDHSEFTGEGLQKLLEISKSYLYNCPGCSTGKIPIISQGKVHKCSGCGVPLCSPGCETNPEHCENECKFIKGIGTRETRTSSEIPSILRDIVLLRVIQDEKQRRGRLISFKNPRWGPLLKSTYCRKLKIFGMPLENITASAMEKSPEYKQLVTSLKVKEEFPLSLAAIGKCTDGISSELLVALLNWTLQENSITLEGNGRRAIYDKQPFLTHSCAPNCEAWIDDNRFYNKLIIRVIKSIVPGERLAINLVNSLDPTLLLNPTFERRQKLRKYLSVECSCERCMDPTELGTSLVGIRCQVCKDSLSCSYYFPTNPLDNKTNWTCSGVKCRATRTAEQMLCITLKAQKELGQIVLSGQAEAVITKLQDFIIKHQRKILNPGHYLLLMAKSRISKIVSAFLGSGYKLFLCVAAEMPRAYDYCSYKLEYVSSHLAFLQKLYEGQNEKTCGKLKYEIGFCEVALLFQDLNQDRIAAQTFYKRLHAALETLNKSREMLMPYSDCIWMIEDVKAFSQMVRKLFGTDFLSAYRLNLLDSMEQGFRNVVKEAIVKWTKACDDISLMRYYINPESNGGIEGNDKERITKEDFQNVLMEIPEFI</sequence>
<feature type="domain" description="MYND-type" evidence="6">
    <location>
        <begin position="27"/>
        <end position="63"/>
    </location>
</feature>
<dbReference type="PANTHER" id="PTHR46455:SF5">
    <property type="entry name" value="SET AND MYND DOMAIN CONTAINING, ARTHROPOD-SPECIFIC, MEMBER 4, ISOFORM A"/>
    <property type="match status" value="1"/>
</dbReference>
<dbReference type="InterPro" id="IPR001214">
    <property type="entry name" value="SET_dom"/>
</dbReference>
<dbReference type="InterPro" id="IPR053010">
    <property type="entry name" value="SET_SmydA-8"/>
</dbReference>
<dbReference type="PROSITE" id="PS50280">
    <property type="entry name" value="SET"/>
    <property type="match status" value="1"/>
</dbReference>
<evidence type="ECO:0000313" key="8">
    <source>
        <dbReference type="Proteomes" id="UP001642540"/>
    </source>
</evidence>
<dbReference type="PANTHER" id="PTHR46455">
    <property type="entry name" value="SET AND MYND DOMAIN CONTAINING, ARTHROPOD-SPECIFIC, MEMBER 4, ISOFORM A"/>
    <property type="match status" value="1"/>
</dbReference>
<comment type="caution">
    <text evidence="7">The sequence shown here is derived from an EMBL/GenBank/DDBJ whole genome shotgun (WGS) entry which is preliminary data.</text>
</comment>
<keyword evidence="1" id="KW-0479">Metal-binding</keyword>
<keyword evidence="8" id="KW-1185">Reference proteome</keyword>
<dbReference type="Gene3D" id="2.170.270.10">
    <property type="entry name" value="SET domain"/>
    <property type="match status" value="1"/>
</dbReference>
<evidence type="ECO:0008006" key="9">
    <source>
        <dbReference type="Google" id="ProtNLM"/>
    </source>
</evidence>
<keyword evidence="3" id="KW-0862">Zinc</keyword>
<evidence type="ECO:0000256" key="3">
    <source>
        <dbReference type="ARBA" id="ARBA00022833"/>
    </source>
</evidence>
<evidence type="ECO:0000259" key="6">
    <source>
        <dbReference type="PROSITE" id="PS50865"/>
    </source>
</evidence>
<evidence type="ECO:0000256" key="4">
    <source>
        <dbReference type="PROSITE-ProRule" id="PRU00134"/>
    </source>
</evidence>
<proteinExistence type="predicted"/>
<dbReference type="SUPFAM" id="SSF144232">
    <property type="entry name" value="HIT/MYND zinc finger-like"/>
    <property type="match status" value="1"/>
</dbReference>
<evidence type="ECO:0000259" key="5">
    <source>
        <dbReference type="PROSITE" id="PS50280"/>
    </source>
</evidence>
<dbReference type="Pfam" id="PF01753">
    <property type="entry name" value="zf-MYND"/>
    <property type="match status" value="1"/>
</dbReference>
<dbReference type="SUPFAM" id="SSF82199">
    <property type="entry name" value="SET domain"/>
    <property type="match status" value="1"/>
</dbReference>
<dbReference type="Gene3D" id="1.10.220.160">
    <property type="match status" value="1"/>
</dbReference>
<dbReference type="Proteomes" id="UP001642540">
    <property type="component" value="Unassembled WGS sequence"/>
</dbReference>
<accession>A0ABP1QBA8</accession>
<gene>
    <name evidence="7" type="ORF">ODALV1_LOCUS8199</name>
</gene>
<reference evidence="7 8" key="1">
    <citation type="submission" date="2024-08" db="EMBL/GenBank/DDBJ databases">
        <authorList>
            <person name="Cucini C."/>
            <person name="Frati F."/>
        </authorList>
    </citation>
    <scope>NUCLEOTIDE SEQUENCE [LARGE SCALE GENOMIC DNA]</scope>
</reference>
<keyword evidence="2 4" id="KW-0863">Zinc-finger</keyword>
<dbReference type="CDD" id="cd20071">
    <property type="entry name" value="SET_SMYD"/>
    <property type="match status" value="1"/>
</dbReference>
<dbReference type="Pfam" id="PF00856">
    <property type="entry name" value="SET"/>
    <property type="match status" value="1"/>
</dbReference>
<organism evidence="7 8">
    <name type="scientific">Orchesella dallaii</name>
    <dbReference type="NCBI Taxonomy" id="48710"/>
    <lineage>
        <taxon>Eukaryota</taxon>
        <taxon>Metazoa</taxon>
        <taxon>Ecdysozoa</taxon>
        <taxon>Arthropoda</taxon>
        <taxon>Hexapoda</taxon>
        <taxon>Collembola</taxon>
        <taxon>Entomobryomorpha</taxon>
        <taxon>Entomobryoidea</taxon>
        <taxon>Orchesellidae</taxon>
        <taxon>Orchesellinae</taxon>
        <taxon>Orchesella</taxon>
    </lineage>
</organism>
<dbReference type="InterPro" id="IPR046341">
    <property type="entry name" value="SET_dom_sf"/>
</dbReference>
<evidence type="ECO:0000313" key="7">
    <source>
        <dbReference type="EMBL" id="CAL8092384.1"/>
    </source>
</evidence>
<evidence type="ECO:0000256" key="1">
    <source>
        <dbReference type="ARBA" id="ARBA00022723"/>
    </source>
</evidence>